<gene>
    <name evidence="5" type="ORF">FE782_27865</name>
</gene>
<dbReference type="InterPro" id="IPR036388">
    <property type="entry name" value="WH-like_DNA-bd_sf"/>
</dbReference>
<dbReference type="InterPro" id="IPR001845">
    <property type="entry name" value="HTH_ArsR_DNA-bd_dom"/>
</dbReference>
<dbReference type="PANTHER" id="PTHR43132">
    <property type="entry name" value="ARSENICAL RESISTANCE OPERON REPRESSOR ARSR-RELATED"/>
    <property type="match status" value="1"/>
</dbReference>
<dbReference type="RefSeq" id="WP_138197634.1">
    <property type="nucleotide sequence ID" value="NZ_VCIW01000026.1"/>
</dbReference>
<keyword evidence="6" id="KW-1185">Reference proteome</keyword>
<dbReference type="GO" id="GO:0003677">
    <property type="term" value="F:DNA binding"/>
    <property type="evidence" value="ECO:0007669"/>
    <property type="project" value="UniProtKB-KW"/>
</dbReference>
<dbReference type="InterPro" id="IPR036390">
    <property type="entry name" value="WH_DNA-bd_sf"/>
</dbReference>
<dbReference type="Proteomes" id="UP000309676">
    <property type="component" value="Unassembled WGS sequence"/>
</dbReference>
<dbReference type="InterPro" id="IPR011991">
    <property type="entry name" value="ArsR-like_HTH"/>
</dbReference>
<dbReference type="PANTHER" id="PTHR43132:SF8">
    <property type="entry name" value="HTH-TYPE TRANSCRIPTIONAL REGULATOR KMTR"/>
    <property type="match status" value="1"/>
</dbReference>
<dbReference type="EMBL" id="VCIW01000026">
    <property type="protein sequence ID" value="TLS48959.1"/>
    <property type="molecule type" value="Genomic_DNA"/>
</dbReference>
<evidence type="ECO:0000256" key="2">
    <source>
        <dbReference type="ARBA" id="ARBA00023125"/>
    </source>
</evidence>
<evidence type="ECO:0000256" key="1">
    <source>
        <dbReference type="ARBA" id="ARBA00023015"/>
    </source>
</evidence>
<dbReference type="SUPFAM" id="SSF46785">
    <property type="entry name" value="Winged helix' DNA-binding domain"/>
    <property type="match status" value="1"/>
</dbReference>
<accession>A0A5R9G1S1</accession>
<evidence type="ECO:0000256" key="3">
    <source>
        <dbReference type="ARBA" id="ARBA00023163"/>
    </source>
</evidence>
<dbReference type="PROSITE" id="PS50987">
    <property type="entry name" value="HTH_ARSR_2"/>
    <property type="match status" value="1"/>
</dbReference>
<name>A0A5R9G1S1_9BACL</name>
<dbReference type="InterPro" id="IPR051011">
    <property type="entry name" value="Metal_resp_trans_reg"/>
</dbReference>
<dbReference type="GO" id="GO:0003700">
    <property type="term" value="F:DNA-binding transcription factor activity"/>
    <property type="evidence" value="ECO:0007669"/>
    <property type="project" value="InterPro"/>
</dbReference>
<dbReference type="AlphaFoldDB" id="A0A5R9G1S1"/>
<organism evidence="5 6">
    <name type="scientific">Paenibacillus antri</name>
    <dbReference type="NCBI Taxonomy" id="2582848"/>
    <lineage>
        <taxon>Bacteria</taxon>
        <taxon>Bacillati</taxon>
        <taxon>Bacillota</taxon>
        <taxon>Bacilli</taxon>
        <taxon>Bacillales</taxon>
        <taxon>Paenibacillaceae</taxon>
        <taxon>Paenibacillus</taxon>
    </lineage>
</organism>
<dbReference type="Pfam" id="PF12840">
    <property type="entry name" value="HTH_20"/>
    <property type="match status" value="1"/>
</dbReference>
<protein>
    <submittedName>
        <fullName evidence="5">ArsR family transcriptional regulator</fullName>
    </submittedName>
</protein>
<keyword evidence="1" id="KW-0805">Transcription regulation</keyword>
<sequence>MSESKQDIMRFPPSKITDVAKALSGDLRVRILEALGDTQLSVTQLAEALGVAQPTVSINIQILEQAGLVVTAQGSNREKLCSVSCRSILLELPSRPGDGLHKTEEIRMPIGMYSLCSVQPPCGMANRDGLIIGSTDDPRAFYMPERTDAALLWFSGAGYVEYRFPNPMPPGVSIDELRLRAELCSEAPSFRMDYPSDITVFVNDLPIGTWTSPGDFGDRKGKLTPDRWTSGTEYGVLTEWSVRADGSYVNGARAAATTLERLSLKYNQPIRLRFEIREDADNRRGINLFGSAFGDHPQDIVLSFIRFKEHQEGKES</sequence>
<keyword evidence="2" id="KW-0238">DNA-binding</keyword>
<dbReference type="CDD" id="cd00090">
    <property type="entry name" value="HTH_ARSR"/>
    <property type="match status" value="1"/>
</dbReference>
<evidence type="ECO:0000259" key="4">
    <source>
        <dbReference type="PROSITE" id="PS50987"/>
    </source>
</evidence>
<evidence type="ECO:0000313" key="6">
    <source>
        <dbReference type="Proteomes" id="UP000309676"/>
    </source>
</evidence>
<evidence type="ECO:0000313" key="5">
    <source>
        <dbReference type="EMBL" id="TLS48959.1"/>
    </source>
</evidence>
<dbReference type="OrthoDB" id="9781958at2"/>
<reference evidence="5 6" key="1">
    <citation type="submission" date="2019-05" db="EMBL/GenBank/DDBJ databases">
        <authorList>
            <person name="Narsing Rao M.P."/>
            <person name="Li W.J."/>
        </authorList>
    </citation>
    <scope>NUCLEOTIDE SEQUENCE [LARGE SCALE GENOMIC DNA]</scope>
    <source>
        <strain evidence="5 6">SYSU_K30003</strain>
    </source>
</reference>
<keyword evidence="3" id="KW-0804">Transcription</keyword>
<feature type="domain" description="HTH arsR-type" evidence="4">
    <location>
        <begin position="8"/>
        <end position="107"/>
    </location>
</feature>
<dbReference type="Gene3D" id="1.10.10.10">
    <property type="entry name" value="Winged helix-like DNA-binding domain superfamily/Winged helix DNA-binding domain"/>
    <property type="match status" value="1"/>
</dbReference>
<comment type="caution">
    <text evidence="5">The sequence shown here is derived from an EMBL/GenBank/DDBJ whole genome shotgun (WGS) entry which is preliminary data.</text>
</comment>
<dbReference type="SMART" id="SM00418">
    <property type="entry name" value="HTH_ARSR"/>
    <property type="match status" value="1"/>
</dbReference>
<proteinExistence type="predicted"/>